<dbReference type="Gene3D" id="3.30.300.30">
    <property type="match status" value="1"/>
</dbReference>
<dbReference type="SUPFAM" id="SSF56801">
    <property type="entry name" value="Acetyl-CoA synthetase-like"/>
    <property type="match status" value="1"/>
</dbReference>
<dbReference type="STRING" id="1460663.A0A177CSQ6"/>
<dbReference type="Proteomes" id="UP000077069">
    <property type="component" value="Unassembled WGS sequence"/>
</dbReference>
<dbReference type="InterPro" id="IPR045851">
    <property type="entry name" value="AMP-bd_C_sf"/>
</dbReference>
<sequence length="548" mass="59710">MPFLAKDTVPIPTKDILSWACEGPEYDQDAPLYIDAANPSTTLSARQTKSLVRHLIAGFRAAGLHKGDTVLIHSFNSIYYPVIVLGIIGAGCIYTGTNPSYTPAELEHAIRASEAKFILSEPELLPALRVAARQLRLPDGRIHILDSTSKADQTSPTPAEYSPWRSLLSHGAADWATFDDEQTSKTTTAMLCFSSGTTGLPKAAQISHYNLVAQHTLAFEHNPRPYSIKRLVFLPMFHVSTAPMCHTSPLRAGHAQVIMRRWDVDAVLSHVPAFGITDLVLVPPMITALVSHALPAREKRQRLKGLRWAIAGAAPLDAAMQARCQTLLPRGILTQIWAMTETTCLASVFPYGEPDATGSVGRFLPNLDVKLLDGAGADITAYGVRGELAVRGPTVFRGYVGVPRARDFDAEGYFRTGDIVWGDAATGKWYVVDRVKELIKVRGFQVAPAELEGVLLSHPGILDAAVVGVPSPETGSELPRAYVVRRVGWEDVSEGDVAEWVQERLAKYKRLEGGVRFVRAGEIPKTASGKIKKQELREMAGREIGAKL</sequence>
<dbReference type="PANTHER" id="PTHR24096">
    <property type="entry name" value="LONG-CHAIN-FATTY-ACID--COA LIGASE"/>
    <property type="match status" value="1"/>
</dbReference>
<dbReference type="GO" id="GO:0016405">
    <property type="term" value="F:CoA-ligase activity"/>
    <property type="evidence" value="ECO:0007669"/>
    <property type="project" value="TreeGrafter"/>
</dbReference>
<accession>A0A177CSQ6</accession>
<dbReference type="AlphaFoldDB" id="A0A177CSQ6"/>
<dbReference type="GeneID" id="28768106"/>
<dbReference type="RefSeq" id="XP_018040930.1">
    <property type="nucleotide sequence ID" value="XM_018184620.1"/>
</dbReference>
<dbReference type="GO" id="GO:0019748">
    <property type="term" value="P:secondary metabolic process"/>
    <property type="evidence" value="ECO:0007669"/>
    <property type="project" value="TreeGrafter"/>
</dbReference>
<feature type="domain" description="AMP-dependent synthetase/ligase" evidence="1">
    <location>
        <begin position="29"/>
        <end position="399"/>
    </location>
</feature>
<feature type="domain" description="AMP-binding enzyme C-terminal" evidence="2">
    <location>
        <begin position="450"/>
        <end position="530"/>
    </location>
</feature>
<dbReference type="InterPro" id="IPR020845">
    <property type="entry name" value="AMP-binding_CS"/>
</dbReference>
<evidence type="ECO:0000313" key="4">
    <source>
        <dbReference type="Proteomes" id="UP000077069"/>
    </source>
</evidence>
<dbReference type="PANTHER" id="PTHR24096:SF265">
    <property type="entry name" value="ENZYME, PUTATIVE (AFU_ORTHOLOGUE AFUA_5G14270)-RELATED"/>
    <property type="match status" value="1"/>
</dbReference>
<dbReference type="Pfam" id="PF00501">
    <property type="entry name" value="AMP-binding"/>
    <property type="match status" value="1"/>
</dbReference>
<dbReference type="InParanoid" id="A0A177CSQ6"/>
<evidence type="ECO:0000313" key="3">
    <source>
        <dbReference type="EMBL" id="OAG10565.1"/>
    </source>
</evidence>
<keyword evidence="4" id="KW-1185">Reference proteome</keyword>
<dbReference type="EMBL" id="KV441549">
    <property type="protein sequence ID" value="OAG10565.1"/>
    <property type="molecule type" value="Genomic_DNA"/>
</dbReference>
<dbReference type="InterPro" id="IPR025110">
    <property type="entry name" value="AMP-bd_C"/>
</dbReference>
<organism evidence="3 4">
    <name type="scientific">Paraphaeosphaeria sporulosa</name>
    <dbReference type="NCBI Taxonomy" id="1460663"/>
    <lineage>
        <taxon>Eukaryota</taxon>
        <taxon>Fungi</taxon>
        <taxon>Dikarya</taxon>
        <taxon>Ascomycota</taxon>
        <taxon>Pezizomycotina</taxon>
        <taxon>Dothideomycetes</taxon>
        <taxon>Pleosporomycetidae</taxon>
        <taxon>Pleosporales</taxon>
        <taxon>Massarineae</taxon>
        <taxon>Didymosphaeriaceae</taxon>
        <taxon>Paraphaeosphaeria</taxon>
    </lineage>
</organism>
<dbReference type="InterPro" id="IPR042099">
    <property type="entry name" value="ANL_N_sf"/>
</dbReference>
<dbReference type="InterPro" id="IPR000873">
    <property type="entry name" value="AMP-dep_synth/lig_dom"/>
</dbReference>
<gene>
    <name evidence="3" type="ORF">CC84DRAFT_1256382</name>
</gene>
<evidence type="ECO:0000259" key="1">
    <source>
        <dbReference type="Pfam" id="PF00501"/>
    </source>
</evidence>
<proteinExistence type="predicted"/>
<protein>
    <submittedName>
        <fullName evidence="3">Acetyl-CoA synthetase-like protein</fullName>
    </submittedName>
</protein>
<dbReference type="Gene3D" id="3.40.50.12780">
    <property type="entry name" value="N-terminal domain of ligase-like"/>
    <property type="match status" value="1"/>
</dbReference>
<evidence type="ECO:0000259" key="2">
    <source>
        <dbReference type="Pfam" id="PF13193"/>
    </source>
</evidence>
<dbReference type="OrthoDB" id="6509636at2759"/>
<dbReference type="Pfam" id="PF13193">
    <property type="entry name" value="AMP-binding_C"/>
    <property type="match status" value="1"/>
</dbReference>
<dbReference type="PROSITE" id="PS00455">
    <property type="entry name" value="AMP_BINDING"/>
    <property type="match status" value="1"/>
</dbReference>
<name>A0A177CSQ6_9PLEO</name>
<reference evidence="3 4" key="1">
    <citation type="submission" date="2016-05" db="EMBL/GenBank/DDBJ databases">
        <title>Comparative analysis of secretome profiles of manganese(II)-oxidizing ascomycete fungi.</title>
        <authorList>
            <consortium name="DOE Joint Genome Institute"/>
            <person name="Zeiner C.A."/>
            <person name="Purvine S.O."/>
            <person name="Zink E.M."/>
            <person name="Wu S."/>
            <person name="Pasa-Tolic L."/>
            <person name="Chaput D.L."/>
            <person name="Haridas S."/>
            <person name="Grigoriev I.V."/>
            <person name="Santelli C.M."/>
            <person name="Hansel C.M."/>
        </authorList>
    </citation>
    <scope>NUCLEOTIDE SEQUENCE [LARGE SCALE GENOMIC DNA]</scope>
    <source>
        <strain evidence="3 4">AP3s5-JAC2a</strain>
    </source>
</reference>
<dbReference type="CDD" id="cd05911">
    <property type="entry name" value="Firefly_Luc_like"/>
    <property type="match status" value="1"/>
</dbReference>